<gene>
    <name evidence="2" type="ORF">ACPOL_0480</name>
</gene>
<dbReference type="EMBL" id="CP030840">
    <property type="protein sequence ID" value="AXC09855.1"/>
    <property type="molecule type" value="Genomic_DNA"/>
</dbReference>
<dbReference type="InterPro" id="IPR008947">
    <property type="entry name" value="PLipase_C/P1_nuclease_dom_sf"/>
</dbReference>
<accession>A0A2Z5FTU3</accession>
<evidence type="ECO:0000313" key="2">
    <source>
        <dbReference type="EMBL" id="AXC09855.1"/>
    </source>
</evidence>
<name>A0A2Z5FTU3_9BACT</name>
<feature type="region of interest" description="Disordered" evidence="1">
    <location>
        <begin position="269"/>
        <end position="289"/>
    </location>
</feature>
<organism evidence="2 3">
    <name type="scientific">Acidisarcina polymorpha</name>
    <dbReference type="NCBI Taxonomy" id="2211140"/>
    <lineage>
        <taxon>Bacteria</taxon>
        <taxon>Pseudomonadati</taxon>
        <taxon>Acidobacteriota</taxon>
        <taxon>Terriglobia</taxon>
        <taxon>Terriglobales</taxon>
        <taxon>Acidobacteriaceae</taxon>
        <taxon>Acidisarcina</taxon>
    </lineage>
</organism>
<sequence length="289" mass="32012">MINRLAAEKLPAGVPAFLQTAAAIDEVEYLGPEPDRWRSMGEPELSNSQAPEHFIDLELADMVGRLPRRRFEFIADLYAQGLMHPDLAQQLRPERVGLQPYVTTEVYQRLKAAMREYREQSAARKDTKPVEQAIVFYAGWLGHYVGDGSQPLHVTVNYDGWVDKENPSGYTTAHGIHSKFETAFVATNLKAADVAPLMTPPLLVGDVFDDYVAYLRRSASLVQRTYQLEKLGGFDGPGTVESKQFTAERLAAAASELRNLYYTAWIESGKPVPERPGTTPASGKPSAGL</sequence>
<proteinExistence type="predicted"/>
<protein>
    <recommendedName>
        <fullName evidence="4">Nuclease</fullName>
    </recommendedName>
</protein>
<reference evidence="2 3" key="1">
    <citation type="journal article" date="2018" name="Front. Microbiol.">
        <title>Hydrolytic Capabilities as a Key to Environmental Success: Chitinolytic and Cellulolytic Acidobacteria From Acidic Sub-arctic Soils and Boreal Peatlands.</title>
        <authorList>
            <person name="Belova S.E."/>
            <person name="Ravin N.V."/>
            <person name="Pankratov T.A."/>
            <person name="Rakitin A.L."/>
            <person name="Ivanova A.A."/>
            <person name="Beletsky A.V."/>
            <person name="Mardanov A.V."/>
            <person name="Sinninghe Damste J.S."/>
            <person name="Dedysh S.N."/>
        </authorList>
    </citation>
    <scope>NUCLEOTIDE SEQUENCE [LARGE SCALE GENOMIC DNA]</scope>
    <source>
        <strain evidence="2 3">SBC82</strain>
    </source>
</reference>
<dbReference type="SUPFAM" id="SSF48537">
    <property type="entry name" value="Phospholipase C/P1 nuclease"/>
    <property type="match status" value="1"/>
</dbReference>
<dbReference type="Gene3D" id="1.10.575.10">
    <property type="entry name" value="P1 Nuclease"/>
    <property type="match status" value="1"/>
</dbReference>
<evidence type="ECO:0000313" key="3">
    <source>
        <dbReference type="Proteomes" id="UP000253606"/>
    </source>
</evidence>
<evidence type="ECO:0008006" key="4">
    <source>
        <dbReference type="Google" id="ProtNLM"/>
    </source>
</evidence>
<dbReference type="KEGG" id="abas:ACPOL_0480"/>
<dbReference type="GO" id="GO:0016788">
    <property type="term" value="F:hydrolase activity, acting on ester bonds"/>
    <property type="evidence" value="ECO:0007669"/>
    <property type="project" value="InterPro"/>
</dbReference>
<dbReference type="AlphaFoldDB" id="A0A2Z5FTU3"/>
<dbReference type="Proteomes" id="UP000253606">
    <property type="component" value="Chromosome"/>
</dbReference>
<keyword evidence="3" id="KW-1185">Reference proteome</keyword>
<evidence type="ECO:0000256" key="1">
    <source>
        <dbReference type="SAM" id="MobiDB-lite"/>
    </source>
</evidence>